<evidence type="ECO:0000313" key="6">
    <source>
        <dbReference type="EMBL" id="SDH67538.1"/>
    </source>
</evidence>
<evidence type="ECO:0000259" key="5">
    <source>
        <dbReference type="PROSITE" id="PS01124"/>
    </source>
</evidence>
<dbReference type="STRING" id="551996.SAMN05192573_111182"/>
<evidence type="ECO:0000256" key="1">
    <source>
        <dbReference type="ARBA" id="ARBA00022490"/>
    </source>
</evidence>
<keyword evidence="2" id="KW-0805">Transcription regulation</keyword>
<protein>
    <submittedName>
        <fullName evidence="6">Transcriptional regulator, AraC family</fullName>
    </submittedName>
</protein>
<dbReference type="Gene3D" id="1.10.10.60">
    <property type="entry name" value="Homeodomain-like"/>
    <property type="match status" value="1"/>
</dbReference>
<evidence type="ECO:0000256" key="4">
    <source>
        <dbReference type="ARBA" id="ARBA00023163"/>
    </source>
</evidence>
<keyword evidence="4" id="KW-0804">Transcription</keyword>
<evidence type="ECO:0000256" key="2">
    <source>
        <dbReference type="ARBA" id="ARBA00023015"/>
    </source>
</evidence>
<dbReference type="PANTHER" id="PTHR46796">
    <property type="entry name" value="HTH-TYPE TRANSCRIPTIONAL ACTIVATOR RHAS-RELATED"/>
    <property type="match status" value="1"/>
</dbReference>
<name>A0A1G8ECE2_9SPHI</name>
<dbReference type="EMBL" id="FNCG01000011">
    <property type="protein sequence ID" value="SDH67538.1"/>
    <property type="molecule type" value="Genomic_DNA"/>
</dbReference>
<dbReference type="InterPro" id="IPR009057">
    <property type="entry name" value="Homeodomain-like_sf"/>
</dbReference>
<dbReference type="PROSITE" id="PS01124">
    <property type="entry name" value="HTH_ARAC_FAMILY_2"/>
    <property type="match status" value="1"/>
</dbReference>
<dbReference type="InterPro" id="IPR050204">
    <property type="entry name" value="AraC_XylS_family_regulators"/>
</dbReference>
<dbReference type="InterPro" id="IPR018060">
    <property type="entry name" value="HTH_AraC"/>
</dbReference>
<dbReference type="SUPFAM" id="SSF51215">
    <property type="entry name" value="Regulatory protein AraC"/>
    <property type="match status" value="1"/>
</dbReference>
<keyword evidence="7" id="KW-1185">Reference proteome</keyword>
<dbReference type="RefSeq" id="WP_091171527.1">
    <property type="nucleotide sequence ID" value="NZ_FNCG01000011.1"/>
</dbReference>
<organism evidence="6 7">
    <name type="scientific">Mucilaginibacter gossypii</name>
    <dbReference type="NCBI Taxonomy" id="551996"/>
    <lineage>
        <taxon>Bacteria</taxon>
        <taxon>Pseudomonadati</taxon>
        <taxon>Bacteroidota</taxon>
        <taxon>Sphingobacteriia</taxon>
        <taxon>Sphingobacteriales</taxon>
        <taxon>Sphingobacteriaceae</taxon>
        <taxon>Mucilaginibacter</taxon>
    </lineage>
</organism>
<reference evidence="7" key="1">
    <citation type="submission" date="2016-10" db="EMBL/GenBank/DDBJ databases">
        <authorList>
            <person name="Varghese N."/>
            <person name="Submissions S."/>
        </authorList>
    </citation>
    <scope>NUCLEOTIDE SEQUENCE [LARGE SCALE GENOMIC DNA]</scope>
    <source>
        <strain evidence="7">Gh-67</strain>
    </source>
</reference>
<gene>
    <name evidence="6" type="ORF">SAMN05192573_111182</name>
</gene>
<dbReference type="SUPFAM" id="SSF46689">
    <property type="entry name" value="Homeodomain-like"/>
    <property type="match status" value="2"/>
</dbReference>
<proteinExistence type="predicted"/>
<dbReference type="SMART" id="SM00342">
    <property type="entry name" value="HTH_ARAC"/>
    <property type="match status" value="1"/>
</dbReference>
<keyword evidence="3" id="KW-0238">DNA-binding</keyword>
<dbReference type="GO" id="GO:0043565">
    <property type="term" value="F:sequence-specific DNA binding"/>
    <property type="evidence" value="ECO:0007669"/>
    <property type="project" value="InterPro"/>
</dbReference>
<evidence type="ECO:0000313" key="7">
    <source>
        <dbReference type="Proteomes" id="UP000199705"/>
    </source>
</evidence>
<dbReference type="GO" id="GO:0003700">
    <property type="term" value="F:DNA-binding transcription factor activity"/>
    <property type="evidence" value="ECO:0007669"/>
    <property type="project" value="InterPro"/>
</dbReference>
<dbReference type="InterPro" id="IPR037923">
    <property type="entry name" value="HTH-like"/>
</dbReference>
<dbReference type="Pfam" id="PF12833">
    <property type="entry name" value="HTH_18"/>
    <property type="match status" value="1"/>
</dbReference>
<keyword evidence="1" id="KW-0963">Cytoplasm</keyword>
<accession>A0A1G8ECE2</accession>
<dbReference type="PANTHER" id="PTHR46796:SF13">
    <property type="entry name" value="HTH-TYPE TRANSCRIPTIONAL ACTIVATOR RHAS"/>
    <property type="match status" value="1"/>
</dbReference>
<sequence length="277" mass="31957">MKQLQTGSFYGQTNHTTHLQGITITDTEYTLDKVDWHYHENAYFTFILAGNVIEGNKKEVYHCPAGTLLFHNWHDPHYNIKPKGFTRGFHIELQKRWFDDLDLKQDKLEGSFAIQDPDVKFILYRIFKESKICDELTAMTVEMLLLQALNKMQVNNSGMSRQVPAWVGKLKILLADDPARKHTLAELSGLLQLHPVHLSRDFSRYFNCTMGEYIRKLRVEKAFGLLADDGSSLTDIAYACGFADQSHFLRCFKQFGCDSPSAYRKLLLKKHVNSVLF</sequence>
<feature type="domain" description="HTH araC/xylS-type" evidence="5">
    <location>
        <begin position="168"/>
        <end position="266"/>
    </location>
</feature>
<evidence type="ECO:0000256" key="3">
    <source>
        <dbReference type="ARBA" id="ARBA00023125"/>
    </source>
</evidence>
<dbReference type="AlphaFoldDB" id="A0A1G8ECE2"/>
<dbReference type="Proteomes" id="UP000199705">
    <property type="component" value="Unassembled WGS sequence"/>
</dbReference>